<keyword evidence="3" id="KW-0804">Transcription</keyword>
<feature type="domain" description="HTH gntR-type" evidence="4">
    <location>
        <begin position="12"/>
        <end position="79"/>
    </location>
</feature>
<evidence type="ECO:0000313" key="5">
    <source>
        <dbReference type="EMBL" id="RGJ22050.1"/>
    </source>
</evidence>
<accession>A0A3E4GNS8</accession>
<evidence type="ECO:0000313" key="6">
    <source>
        <dbReference type="Proteomes" id="UP000260655"/>
    </source>
</evidence>
<dbReference type="PROSITE" id="PS50949">
    <property type="entry name" value="HTH_GNTR"/>
    <property type="match status" value="1"/>
</dbReference>
<dbReference type="InterPro" id="IPR036388">
    <property type="entry name" value="WH-like_DNA-bd_sf"/>
</dbReference>
<dbReference type="CDD" id="cd07377">
    <property type="entry name" value="WHTH_GntR"/>
    <property type="match status" value="1"/>
</dbReference>
<comment type="caution">
    <text evidence="5">The sequence shown here is derived from an EMBL/GenBank/DDBJ whole genome shotgun (WGS) entry which is preliminary data.</text>
</comment>
<evidence type="ECO:0000256" key="3">
    <source>
        <dbReference type="ARBA" id="ARBA00023163"/>
    </source>
</evidence>
<reference evidence="5 6" key="1">
    <citation type="submission" date="2018-08" db="EMBL/GenBank/DDBJ databases">
        <title>A genome reference for cultivated species of the human gut microbiota.</title>
        <authorList>
            <person name="Zou Y."/>
            <person name="Xue W."/>
            <person name="Luo G."/>
        </authorList>
    </citation>
    <scope>NUCLEOTIDE SEQUENCE [LARGE SCALE GENOMIC DNA]</scope>
    <source>
        <strain evidence="5 6">TM07-19</strain>
    </source>
</reference>
<dbReference type="AlphaFoldDB" id="A0A3E4GNS8"/>
<dbReference type="SUPFAM" id="SSF46785">
    <property type="entry name" value="Winged helix' DNA-binding domain"/>
    <property type="match status" value="1"/>
</dbReference>
<evidence type="ECO:0000256" key="1">
    <source>
        <dbReference type="ARBA" id="ARBA00023015"/>
    </source>
</evidence>
<organism evidence="5 6">
    <name type="scientific">Coprococcus comes</name>
    <dbReference type="NCBI Taxonomy" id="410072"/>
    <lineage>
        <taxon>Bacteria</taxon>
        <taxon>Bacillati</taxon>
        <taxon>Bacillota</taxon>
        <taxon>Clostridia</taxon>
        <taxon>Lachnospirales</taxon>
        <taxon>Lachnospiraceae</taxon>
        <taxon>Coprococcus</taxon>
    </lineage>
</organism>
<keyword evidence="1" id="KW-0805">Transcription regulation</keyword>
<dbReference type="GO" id="GO:0003700">
    <property type="term" value="F:DNA-binding transcription factor activity"/>
    <property type="evidence" value="ECO:0007669"/>
    <property type="project" value="InterPro"/>
</dbReference>
<evidence type="ECO:0000259" key="4">
    <source>
        <dbReference type="PROSITE" id="PS50949"/>
    </source>
</evidence>
<dbReference type="InterPro" id="IPR036390">
    <property type="entry name" value="WH_DNA-bd_sf"/>
</dbReference>
<name>A0A3E4GNS8_9FIRM</name>
<dbReference type="EMBL" id="QSOV01000013">
    <property type="protein sequence ID" value="RGJ22050.1"/>
    <property type="molecule type" value="Genomic_DNA"/>
</dbReference>
<protein>
    <submittedName>
        <fullName evidence="5">GntR family transcriptional regulator</fullName>
    </submittedName>
</protein>
<dbReference type="PANTHER" id="PTHR43537">
    <property type="entry name" value="TRANSCRIPTIONAL REGULATOR, GNTR FAMILY"/>
    <property type="match status" value="1"/>
</dbReference>
<dbReference type="GO" id="GO:0003677">
    <property type="term" value="F:DNA binding"/>
    <property type="evidence" value="ECO:0007669"/>
    <property type="project" value="UniProtKB-KW"/>
</dbReference>
<dbReference type="SMART" id="SM00345">
    <property type="entry name" value="HTH_GNTR"/>
    <property type="match status" value="1"/>
</dbReference>
<dbReference type="PRINTS" id="PR00035">
    <property type="entry name" value="HTHGNTR"/>
</dbReference>
<dbReference type="Pfam" id="PF00392">
    <property type="entry name" value="GntR"/>
    <property type="match status" value="1"/>
</dbReference>
<gene>
    <name evidence="5" type="ORF">DXD67_11680</name>
</gene>
<sequence length="210" mass="23920">MVEGKMKVLSEKRLSDYMAEQIADEILAGRIEGGSQLKQEELAEVFGASRIPIREAFQVLESQGLIVRLATKRIYTVELDEEQIELIFEMIGEILKKAVQHVLNTKSQTEEKEVFSTETRPDQLLLAQMENGYLTNLLKNASECYIRFATKCKETDGKKETEKAICEKITGALNGAEKYTKTFAKAVNSEIDRWVLLLAAQVKEERRKNR</sequence>
<proteinExistence type="predicted"/>
<evidence type="ECO:0000256" key="2">
    <source>
        <dbReference type="ARBA" id="ARBA00023125"/>
    </source>
</evidence>
<keyword evidence="2" id="KW-0238">DNA-binding</keyword>
<dbReference type="PANTHER" id="PTHR43537:SF51">
    <property type="entry name" value="HTH-TYPE TRANSCRIPTIONAL REGULATOR LGOR-RELATED"/>
    <property type="match status" value="1"/>
</dbReference>
<dbReference type="Proteomes" id="UP000260655">
    <property type="component" value="Unassembled WGS sequence"/>
</dbReference>
<dbReference type="Gene3D" id="1.10.10.10">
    <property type="entry name" value="Winged helix-like DNA-binding domain superfamily/Winged helix DNA-binding domain"/>
    <property type="match status" value="1"/>
</dbReference>
<dbReference type="InterPro" id="IPR000524">
    <property type="entry name" value="Tscrpt_reg_HTH_GntR"/>
</dbReference>